<name>A0A381UQY0_9ZZZZ</name>
<dbReference type="InterPro" id="IPR010164">
    <property type="entry name" value="Orn_aminotrans"/>
</dbReference>
<evidence type="ECO:0000313" key="8">
    <source>
        <dbReference type="EMBL" id="SVA30582.1"/>
    </source>
</evidence>
<dbReference type="UniPathway" id="UPA00098">
    <property type="reaction ID" value="UER00358"/>
</dbReference>
<evidence type="ECO:0000256" key="7">
    <source>
        <dbReference type="ARBA" id="ARBA00030587"/>
    </source>
</evidence>
<reference evidence="8" key="1">
    <citation type="submission" date="2018-05" db="EMBL/GenBank/DDBJ databases">
        <authorList>
            <person name="Lanie J.A."/>
            <person name="Ng W.-L."/>
            <person name="Kazmierczak K.M."/>
            <person name="Andrzejewski T.M."/>
            <person name="Davidsen T.M."/>
            <person name="Wayne K.J."/>
            <person name="Tettelin H."/>
            <person name="Glass J.I."/>
            <person name="Rusch D."/>
            <person name="Podicherti R."/>
            <person name="Tsui H.-C.T."/>
            <person name="Winkler M.E."/>
        </authorList>
    </citation>
    <scope>NUCLEOTIDE SEQUENCE</scope>
</reference>
<evidence type="ECO:0000256" key="2">
    <source>
        <dbReference type="ARBA" id="ARBA00004998"/>
    </source>
</evidence>
<proteinExistence type="predicted"/>
<keyword evidence="5" id="KW-0808">Transferase</keyword>
<dbReference type="InterPro" id="IPR015422">
    <property type="entry name" value="PyrdxlP-dep_Trfase_small"/>
</dbReference>
<gene>
    <name evidence="8" type="ORF">METZ01_LOCUS83436</name>
</gene>
<dbReference type="PANTHER" id="PTHR11986">
    <property type="entry name" value="AMINOTRANSFERASE CLASS III"/>
    <property type="match status" value="1"/>
</dbReference>
<dbReference type="EMBL" id="UINC01006950">
    <property type="protein sequence ID" value="SVA30582.1"/>
    <property type="molecule type" value="Genomic_DNA"/>
</dbReference>
<dbReference type="GO" id="GO:0030170">
    <property type="term" value="F:pyridoxal phosphate binding"/>
    <property type="evidence" value="ECO:0007669"/>
    <property type="project" value="InterPro"/>
</dbReference>
<dbReference type="InterPro" id="IPR050103">
    <property type="entry name" value="Class-III_PLP-dep_AT"/>
</dbReference>
<dbReference type="Gene3D" id="3.40.640.10">
    <property type="entry name" value="Type I PLP-dependent aspartate aminotransferase-like (Major domain)"/>
    <property type="match status" value="1"/>
</dbReference>
<evidence type="ECO:0000256" key="1">
    <source>
        <dbReference type="ARBA" id="ARBA00001933"/>
    </source>
</evidence>
<dbReference type="Pfam" id="PF00202">
    <property type="entry name" value="Aminotran_3"/>
    <property type="match status" value="1"/>
</dbReference>
<dbReference type="GO" id="GO:0004587">
    <property type="term" value="F:ornithine aminotransferase activity"/>
    <property type="evidence" value="ECO:0007669"/>
    <property type="project" value="UniProtKB-EC"/>
</dbReference>
<dbReference type="PANTHER" id="PTHR11986:SF18">
    <property type="entry name" value="ORNITHINE AMINOTRANSFERASE, MITOCHONDRIAL"/>
    <property type="match status" value="1"/>
</dbReference>
<dbReference type="GO" id="GO:0042802">
    <property type="term" value="F:identical protein binding"/>
    <property type="evidence" value="ECO:0007669"/>
    <property type="project" value="TreeGrafter"/>
</dbReference>
<evidence type="ECO:0000256" key="3">
    <source>
        <dbReference type="ARBA" id="ARBA00012924"/>
    </source>
</evidence>
<dbReference type="GO" id="GO:0055129">
    <property type="term" value="P:L-proline biosynthetic process"/>
    <property type="evidence" value="ECO:0007669"/>
    <property type="project" value="UniProtKB-UniPathway"/>
</dbReference>
<evidence type="ECO:0000256" key="5">
    <source>
        <dbReference type="ARBA" id="ARBA00022679"/>
    </source>
</evidence>
<organism evidence="8">
    <name type="scientific">marine metagenome</name>
    <dbReference type="NCBI Taxonomy" id="408172"/>
    <lineage>
        <taxon>unclassified sequences</taxon>
        <taxon>metagenomes</taxon>
        <taxon>ecological metagenomes</taxon>
    </lineage>
</organism>
<keyword evidence="6" id="KW-0663">Pyridoxal phosphate</keyword>
<evidence type="ECO:0000256" key="4">
    <source>
        <dbReference type="ARBA" id="ARBA00022576"/>
    </source>
</evidence>
<dbReference type="SUPFAM" id="SSF53383">
    <property type="entry name" value="PLP-dependent transferases"/>
    <property type="match status" value="1"/>
</dbReference>
<dbReference type="PROSITE" id="PS00600">
    <property type="entry name" value="AA_TRANSFER_CLASS_3"/>
    <property type="match status" value="1"/>
</dbReference>
<evidence type="ECO:0000256" key="6">
    <source>
        <dbReference type="ARBA" id="ARBA00022898"/>
    </source>
</evidence>
<dbReference type="FunFam" id="3.40.640.10:FF:000011">
    <property type="entry name" value="Ornithine aminotransferase"/>
    <property type="match status" value="1"/>
</dbReference>
<sequence length="405" mass="43909">MTHTIASRTADLLAEVDQYSANNYHPLPVVIDRGDGVWVWDVEGNRYMDMLSAYSALNQGHGHPAILEAARAQLDKLTLTSRAFHNDQMGPFLRELCEATGFEQALPMNTGAEAVETAIKMVRKWGYQVKGVPVDQAEIIVCENNFHGRTTTVVGFSSEDQYKEGFGPFTPGFKLIPYGDADALAAAINENTVGFLFEPLQGEGGVVVPPEGFVARSRELCNEHSVALMADEIQTGLGRTGRLFCCDWESVRPDVLIVGKALGGGVYPVSAAIADSEYMNVFEPGDHGSTFGGNPLGAAVARASLKVILDEKLSERSDELGSWFMGQLRAIDSPHVQEVRGKGLMIGVVIKESSGTARPFCEALDEKGVLAKETHHQVIRFAPPLTVTQEELEFALGKAREVLTA</sequence>
<protein>
    <recommendedName>
        <fullName evidence="3">ornithine aminotransferase</fullName>
        <ecNumber evidence="3">2.6.1.13</ecNumber>
    </recommendedName>
    <alternativeName>
        <fullName evidence="7">Ornithine--oxo-acid aminotransferase</fullName>
    </alternativeName>
</protein>
<comment type="cofactor">
    <cofactor evidence="1">
        <name>pyridoxal 5'-phosphate</name>
        <dbReference type="ChEBI" id="CHEBI:597326"/>
    </cofactor>
</comment>
<accession>A0A381UQY0</accession>
<dbReference type="AlphaFoldDB" id="A0A381UQY0"/>
<dbReference type="CDD" id="cd00610">
    <property type="entry name" value="OAT_like"/>
    <property type="match status" value="1"/>
</dbReference>
<keyword evidence="4" id="KW-0032">Aminotransferase</keyword>
<dbReference type="InterPro" id="IPR005814">
    <property type="entry name" value="Aminotrans_3"/>
</dbReference>
<dbReference type="InterPro" id="IPR049704">
    <property type="entry name" value="Aminotrans_3_PPA_site"/>
</dbReference>
<dbReference type="PIRSF" id="PIRSF000521">
    <property type="entry name" value="Transaminase_4ab_Lys_Orn"/>
    <property type="match status" value="1"/>
</dbReference>
<comment type="pathway">
    <text evidence="2">Amino-acid biosynthesis; L-proline biosynthesis; L-glutamate 5-semialdehyde from L-ornithine: step 1/1.</text>
</comment>
<dbReference type="InterPro" id="IPR015424">
    <property type="entry name" value="PyrdxlP-dep_Trfase"/>
</dbReference>
<dbReference type="NCBIfam" id="TIGR01885">
    <property type="entry name" value="Orn_aminotrans"/>
    <property type="match status" value="1"/>
</dbReference>
<dbReference type="EC" id="2.6.1.13" evidence="3"/>
<dbReference type="Gene3D" id="3.90.1150.10">
    <property type="entry name" value="Aspartate Aminotransferase, domain 1"/>
    <property type="match status" value="1"/>
</dbReference>
<dbReference type="InterPro" id="IPR015421">
    <property type="entry name" value="PyrdxlP-dep_Trfase_major"/>
</dbReference>